<name>A0A8X7X4M0_POLSE</name>
<evidence type="ECO:0000256" key="1">
    <source>
        <dbReference type="ARBA" id="ARBA00004180"/>
    </source>
</evidence>
<evidence type="ECO:0000313" key="17">
    <source>
        <dbReference type="Proteomes" id="UP000886611"/>
    </source>
</evidence>
<evidence type="ECO:0000256" key="8">
    <source>
        <dbReference type="ARBA" id="ARBA00022737"/>
    </source>
</evidence>
<proteinExistence type="inferred from homology"/>
<dbReference type="GO" id="GO:0040038">
    <property type="term" value="P:polar body extrusion after meiotic divisions"/>
    <property type="evidence" value="ECO:0007669"/>
    <property type="project" value="TreeGrafter"/>
</dbReference>
<dbReference type="PANTHER" id="PTHR21345:SF9">
    <property type="entry name" value="KIND DOMAIN-CONTAINING PROTEIN"/>
    <property type="match status" value="1"/>
</dbReference>
<dbReference type="Pfam" id="PF16474">
    <property type="entry name" value="KIND"/>
    <property type="match status" value="2"/>
</dbReference>
<keyword evidence="12" id="KW-0206">Cytoskeleton</keyword>
<keyword evidence="5" id="KW-0813">Transport</keyword>
<keyword evidence="17" id="KW-1185">Reference proteome</keyword>
<dbReference type="Gene3D" id="1.10.510.10">
    <property type="entry name" value="Transferase(Phosphotransferase) domain 1"/>
    <property type="match status" value="1"/>
</dbReference>
<evidence type="ECO:0000313" key="16">
    <source>
        <dbReference type="EMBL" id="KAG2461316.1"/>
    </source>
</evidence>
<evidence type="ECO:0000256" key="3">
    <source>
        <dbReference type="ARBA" id="ARBA00004413"/>
    </source>
</evidence>
<comment type="similarity">
    <text evidence="4">Belongs to the spire family.</text>
</comment>
<evidence type="ECO:0000256" key="14">
    <source>
        <dbReference type="SAM" id="MobiDB-lite"/>
    </source>
</evidence>
<evidence type="ECO:0000256" key="6">
    <source>
        <dbReference type="ARBA" id="ARBA00022475"/>
    </source>
</evidence>
<feature type="region of interest" description="Disordered" evidence="14">
    <location>
        <begin position="382"/>
        <end position="406"/>
    </location>
</feature>
<keyword evidence="9" id="KW-0653">Protein transport</keyword>
<dbReference type="GO" id="GO:0005856">
    <property type="term" value="C:cytoskeleton"/>
    <property type="evidence" value="ECO:0007669"/>
    <property type="project" value="UniProtKB-SubCell"/>
</dbReference>
<evidence type="ECO:0000256" key="4">
    <source>
        <dbReference type="ARBA" id="ARBA00010956"/>
    </source>
</evidence>
<evidence type="ECO:0000256" key="7">
    <source>
        <dbReference type="ARBA" id="ARBA00022490"/>
    </source>
</evidence>
<organism evidence="16 17">
    <name type="scientific">Polypterus senegalus</name>
    <name type="common">Senegal bichir</name>
    <dbReference type="NCBI Taxonomy" id="55291"/>
    <lineage>
        <taxon>Eukaryota</taxon>
        <taxon>Metazoa</taxon>
        <taxon>Chordata</taxon>
        <taxon>Craniata</taxon>
        <taxon>Vertebrata</taxon>
        <taxon>Euteleostomi</taxon>
        <taxon>Actinopterygii</taxon>
        <taxon>Polypteriformes</taxon>
        <taxon>Polypteridae</taxon>
        <taxon>Polypterus</taxon>
    </lineage>
</organism>
<dbReference type="InterPro" id="IPR011019">
    <property type="entry name" value="KIND_dom"/>
</dbReference>
<comment type="subcellular location">
    <subcellularLocation>
        <location evidence="3">Cell membrane</location>
        <topology evidence="3">Peripheral membrane protein</topology>
        <orientation evidence="3">Cytoplasmic side</orientation>
    </subcellularLocation>
    <subcellularLocation>
        <location evidence="2">Cytoplasm</location>
        <location evidence="2">Cytoskeleton</location>
    </subcellularLocation>
    <subcellularLocation>
        <location evidence="1">Cytoplasmic vesicle membrane</location>
        <topology evidence="1">Peripheral membrane protein</topology>
        <orientation evidence="1">Cytoplasmic side</orientation>
    </subcellularLocation>
</comment>
<keyword evidence="7" id="KW-0963">Cytoplasm</keyword>
<evidence type="ECO:0000256" key="11">
    <source>
        <dbReference type="ARBA" id="ARBA00023203"/>
    </source>
</evidence>
<dbReference type="GO" id="GO:0048193">
    <property type="term" value="P:Golgi vesicle transport"/>
    <property type="evidence" value="ECO:0007669"/>
    <property type="project" value="TreeGrafter"/>
</dbReference>
<evidence type="ECO:0000259" key="15">
    <source>
        <dbReference type="PROSITE" id="PS51377"/>
    </source>
</evidence>
<comment type="caution">
    <text evidence="16">The sequence shown here is derived from an EMBL/GenBank/DDBJ whole genome shotgun (WGS) entry which is preliminary data.</text>
</comment>
<evidence type="ECO:0000256" key="12">
    <source>
        <dbReference type="ARBA" id="ARBA00023212"/>
    </source>
</evidence>
<dbReference type="Proteomes" id="UP000886611">
    <property type="component" value="Unassembled WGS sequence"/>
</dbReference>
<dbReference type="GO" id="GO:0051639">
    <property type="term" value="P:actin filament network formation"/>
    <property type="evidence" value="ECO:0007669"/>
    <property type="project" value="TreeGrafter"/>
</dbReference>
<dbReference type="GO" id="GO:0030659">
    <property type="term" value="C:cytoplasmic vesicle membrane"/>
    <property type="evidence" value="ECO:0007669"/>
    <property type="project" value="UniProtKB-SubCell"/>
</dbReference>
<gene>
    <name evidence="16" type="primary">Spire2_1</name>
    <name evidence="16" type="ORF">GTO96_0008369</name>
</gene>
<dbReference type="EMBL" id="JAATIS010004524">
    <property type="protein sequence ID" value="KAG2461316.1"/>
    <property type="molecule type" value="Genomic_DNA"/>
</dbReference>
<accession>A0A8X7X4M0</accession>
<keyword evidence="10" id="KW-0472">Membrane</keyword>
<keyword evidence="11" id="KW-0009">Actin-binding</keyword>
<sequence>MEIPAYCPSVCQLSLRELLELQEHPLTEEQAWALCYQLCCLMINEQHRHGSWKPLRLRGSESVLVRKDGTVYLKTEEASRDGIELLTEDQAVDYLGRLIYSGLDWGLAEDVERNLGEMLESLIYQMTKLHANQRTPGEPVQPIATFYEVAQVCEARLYSPAKAEHHYRAICSILFAETIDLCQYLNKIQNTKKTLQKLISIPENTRVAPAGANWVFSWKYVIDELRKGVRLRSRKEYPNSSTPLPVELSPFEKLLNDIRGKRYTLRKVKTVGNLQRQMSPRRGFMDCLHQSSSLRPANDRRLKMRPSNETSLHHCLMMEIRSAGKLRPLASRLRRAAYQDSSGPSPNCIFSLCSSTQEESLSEDLPQLRSFDSEENCQSFEFSDGKLSDNMSSHTGEHLNSDPSWP</sequence>
<dbReference type="GO" id="GO:0005886">
    <property type="term" value="C:plasma membrane"/>
    <property type="evidence" value="ECO:0007669"/>
    <property type="project" value="UniProtKB-SubCell"/>
</dbReference>
<feature type="non-terminal residue" evidence="16">
    <location>
        <position position="406"/>
    </location>
</feature>
<feature type="domain" description="KIND" evidence="15">
    <location>
        <begin position="13"/>
        <end position="181"/>
    </location>
</feature>
<keyword evidence="6" id="KW-1003">Cell membrane</keyword>
<evidence type="ECO:0000256" key="9">
    <source>
        <dbReference type="ARBA" id="ARBA00022927"/>
    </source>
</evidence>
<keyword evidence="13" id="KW-0968">Cytoplasmic vesicle</keyword>
<protein>
    <submittedName>
        <fullName evidence="16">SPIR2 protein</fullName>
    </submittedName>
</protein>
<dbReference type="InterPro" id="IPR029901">
    <property type="entry name" value="Spire"/>
</dbReference>
<dbReference type="GO" id="GO:0008017">
    <property type="term" value="F:microtubule binding"/>
    <property type="evidence" value="ECO:0007669"/>
    <property type="project" value="TreeGrafter"/>
</dbReference>
<dbReference type="GO" id="GO:0003779">
    <property type="term" value="F:actin binding"/>
    <property type="evidence" value="ECO:0007669"/>
    <property type="project" value="UniProtKB-KW"/>
</dbReference>
<evidence type="ECO:0000256" key="5">
    <source>
        <dbReference type="ARBA" id="ARBA00022448"/>
    </source>
</evidence>
<dbReference type="GO" id="GO:0051295">
    <property type="term" value="P:establishment of meiotic spindle localization"/>
    <property type="evidence" value="ECO:0007669"/>
    <property type="project" value="TreeGrafter"/>
</dbReference>
<dbReference type="PROSITE" id="PS51377">
    <property type="entry name" value="KIND"/>
    <property type="match status" value="1"/>
</dbReference>
<dbReference type="GO" id="GO:0036089">
    <property type="term" value="P:cleavage furrow formation"/>
    <property type="evidence" value="ECO:0007669"/>
    <property type="project" value="TreeGrafter"/>
</dbReference>
<dbReference type="GO" id="GO:0005938">
    <property type="term" value="C:cell cortex"/>
    <property type="evidence" value="ECO:0007669"/>
    <property type="project" value="TreeGrafter"/>
</dbReference>
<dbReference type="GO" id="GO:0030041">
    <property type="term" value="P:actin filament polymerization"/>
    <property type="evidence" value="ECO:0007669"/>
    <property type="project" value="TreeGrafter"/>
</dbReference>
<dbReference type="SMART" id="SM00750">
    <property type="entry name" value="KIND"/>
    <property type="match status" value="1"/>
</dbReference>
<feature type="non-terminal residue" evidence="16">
    <location>
        <position position="1"/>
    </location>
</feature>
<evidence type="ECO:0000256" key="2">
    <source>
        <dbReference type="ARBA" id="ARBA00004245"/>
    </source>
</evidence>
<dbReference type="GO" id="GO:0015031">
    <property type="term" value="P:protein transport"/>
    <property type="evidence" value="ECO:0007669"/>
    <property type="project" value="UniProtKB-KW"/>
</dbReference>
<dbReference type="AlphaFoldDB" id="A0A8X7X4M0"/>
<evidence type="ECO:0000256" key="10">
    <source>
        <dbReference type="ARBA" id="ARBA00023136"/>
    </source>
</evidence>
<keyword evidence="8" id="KW-0677">Repeat</keyword>
<dbReference type="PANTHER" id="PTHR21345">
    <property type="entry name" value="SPIRE"/>
    <property type="match status" value="1"/>
</dbReference>
<evidence type="ECO:0000256" key="13">
    <source>
        <dbReference type="ARBA" id="ARBA00023329"/>
    </source>
</evidence>
<dbReference type="GO" id="GO:0045010">
    <property type="term" value="P:actin nucleation"/>
    <property type="evidence" value="ECO:0007669"/>
    <property type="project" value="InterPro"/>
</dbReference>
<reference evidence="16 17" key="1">
    <citation type="journal article" date="2021" name="Cell">
        <title>Tracing the genetic footprints of vertebrate landing in non-teleost ray-finned fishes.</title>
        <authorList>
            <person name="Bi X."/>
            <person name="Wang K."/>
            <person name="Yang L."/>
            <person name="Pan H."/>
            <person name="Jiang H."/>
            <person name="Wei Q."/>
            <person name="Fang M."/>
            <person name="Yu H."/>
            <person name="Zhu C."/>
            <person name="Cai Y."/>
            <person name="He Y."/>
            <person name="Gan X."/>
            <person name="Zeng H."/>
            <person name="Yu D."/>
            <person name="Zhu Y."/>
            <person name="Jiang H."/>
            <person name="Qiu Q."/>
            <person name="Yang H."/>
            <person name="Zhang Y.E."/>
            <person name="Wang W."/>
            <person name="Zhu M."/>
            <person name="He S."/>
            <person name="Zhang G."/>
        </authorList>
    </citation>
    <scope>NUCLEOTIDE SEQUENCE [LARGE SCALE GENOMIC DNA]</scope>
    <source>
        <strain evidence="16">Bchr_013</strain>
    </source>
</reference>